<dbReference type="OrthoDB" id="3534574at2"/>
<comment type="caution">
    <text evidence="3">The sequence shown here is derived from an EMBL/GenBank/DDBJ whole genome shotgun (WGS) entry which is preliminary data.</text>
</comment>
<keyword evidence="1" id="KW-1133">Transmembrane helix</keyword>
<evidence type="ECO:0000259" key="2">
    <source>
        <dbReference type="Pfam" id="PF08044"/>
    </source>
</evidence>
<feature type="domain" description="DUF1707" evidence="2">
    <location>
        <begin position="13"/>
        <end position="64"/>
    </location>
</feature>
<gene>
    <name evidence="3" type="ORF">E6C70_12315</name>
</gene>
<accession>A0A4S4FS56</accession>
<evidence type="ECO:0000313" key="3">
    <source>
        <dbReference type="EMBL" id="THG32535.1"/>
    </source>
</evidence>
<evidence type="ECO:0000256" key="1">
    <source>
        <dbReference type="SAM" id="Phobius"/>
    </source>
</evidence>
<reference evidence="3 4" key="1">
    <citation type="submission" date="2019-04" db="EMBL/GenBank/DDBJ databases">
        <authorList>
            <person name="Jiang L."/>
        </authorList>
    </citation>
    <scope>NUCLEOTIDE SEQUENCE [LARGE SCALE GENOMIC DNA]</scope>
    <source>
        <strain evidence="3 4">YIM 131861</strain>
    </source>
</reference>
<dbReference type="InterPro" id="IPR012551">
    <property type="entry name" value="DUF1707_SHOCT-like"/>
</dbReference>
<dbReference type="EMBL" id="SSSN01000009">
    <property type="protein sequence ID" value="THG32535.1"/>
    <property type="molecule type" value="Genomic_DNA"/>
</dbReference>
<keyword evidence="1" id="KW-0472">Membrane</keyword>
<proteinExistence type="predicted"/>
<organism evidence="3 4">
    <name type="scientific">Orlajensenia flava</name>
    <dbReference type="NCBI Taxonomy" id="2565934"/>
    <lineage>
        <taxon>Bacteria</taxon>
        <taxon>Bacillati</taxon>
        <taxon>Actinomycetota</taxon>
        <taxon>Actinomycetes</taxon>
        <taxon>Micrococcales</taxon>
        <taxon>Microbacteriaceae</taxon>
        <taxon>Orlajensenia</taxon>
    </lineage>
</organism>
<evidence type="ECO:0000313" key="4">
    <source>
        <dbReference type="Proteomes" id="UP000307380"/>
    </source>
</evidence>
<keyword evidence="1" id="KW-0812">Transmembrane</keyword>
<dbReference type="AlphaFoldDB" id="A0A4S4FS56"/>
<feature type="transmembrane region" description="Helical" evidence="1">
    <location>
        <begin position="98"/>
        <end position="120"/>
    </location>
</feature>
<dbReference type="RefSeq" id="WP_136424837.1">
    <property type="nucleotide sequence ID" value="NZ_SSSN01000009.1"/>
</dbReference>
<dbReference type="Proteomes" id="UP000307380">
    <property type="component" value="Unassembled WGS sequence"/>
</dbReference>
<dbReference type="Pfam" id="PF08044">
    <property type="entry name" value="DUF1707"/>
    <property type="match status" value="1"/>
</dbReference>
<keyword evidence="4" id="KW-1185">Reference proteome</keyword>
<name>A0A4S4FS56_9MICO</name>
<feature type="transmembrane region" description="Helical" evidence="1">
    <location>
        <begin position="126"/>
        <end position="145"/>
    </location>
</feature>
<protein>
    <submittedName>
        <fullName evidence="3">DUF1707 domain-containing protein</fullName>
    </submittedName>
</protein>
<sequence>MTDYSDPRRTSERLSNTDRDEAVARLAAARDDGRLTPEEYDARASTTRMAVTRGDLTPLFSDLPLGADAPLVYSTPPSGAIPTPVGTPGARAGALGGAWGATLVALSPFIAIALFFLFGFTSSFTWSWVFFLLIPIAGIVVYGPGARYRR</sequence>